<dbReference type="PANTHER" id="PTHR33993:SF14">
    <property type="entry name" value="GB|AAF24581.1"/>
    <property type="match status" value="1"/>
</dbReference>
<reference evidence="2 3" key="1">
    <citation type="submission" date="2019-10" db="EMBL/GenBank/DDBJ databases">
        <title>Whole genome shotgun sequence of Acrocarpospora corrugata NBRC 13972.</title>
        <authorList>
            <person name="Ichikawa N."/>
            <person name="Kimura A."/>
            <person name="Kitahashi Y."/>
            <person name="Komaki H."/>
            <person name="Oguchi A."/>
        </authorList>
    </citation>
    <scope>NUCLEOTIDE SEQUENCE [LARGE SCALE GENOMIC DNA]</scope>
    <source>
        <strain evidence="2 3">NBRC 13972</strain>
    </source>
</reference>
<comment type="caution">
    <text evidence="2">The sequence shown here is derived from an EMBL/GenBank/DDBJ whole genome shotgun (WGS) entry which is preliminary data.</text>
</comment>
<dbReference type="RefSeq" id="WP_155337958.1">
    <property type="nucleotide sequence ID" value="NZ_BAAABN010000074.1"/>
</dbReference>
<evidence type="ECO:0000259" key="1">
    <source>
        <dbReference type="PROSITE" id="PS51819"/>
    </source>
</evidence>
<dbReference type="EMBL" id="BLAD01000052">
    <property type="protein sequence ID" value="GES01688.1"/>
    <property type="molecule type" value="Genomic_DNA"/>
</dbReference>
<dbReference type="InterPro" id="IPR052164">
    <property type="entry name" value="Anthracycline_SecMetBiosynth"/>
</dbReference>
<dbReference type="InterPro" id="IPR029068">
    <property type="entry name" value="Glyas_Bleomycin-R_OHBP_Dase"/>
</dbReference>
<dbReference type="InterPro" id="IPR004360">
    <property type="entry name" value="Glyas_Fos-R_dOase_dom"/>
</dbReference>
<dbReference type="CDD" id="cd07247">
    <property type="entry name" value="SgaA_N_like"/>
    <property type="match status" value="2"/>
</dbReference>
<organism evidence="2 3">
    <name type="scientific">Acrocarpospora corrugata</name>
    <dbReference type="NCBI Taxonomy" id="35763"/>
    <lineage>
        <taxon>Bacteria</taxon>
        <taxon>Bacillati</taxon>
        <taxon>Actinomycetota</taxon>
        <taxon>Actinomycetes</taxon>
        <taxon>Streptosporangiales</taxon>
        <taxon>Streptosporangiaceae</taxon>
        <taxon>Acrocarpospora</taxon>
    </lineage>
</organism>
<evidence type="ECO:0000313" key="3">
    <source>
        <dbReference type="Proteomes" id="UP000334990"/>
    </source>
</evidence>
<dbReference type="SUPFAM" id="SSF54593">
    <property type="entry name" value="Glyoxalase/Bleomycin resistance protein/Dihydroxybiphenyl dioxygenase"/>
    <property type="match status" value="2"/>
</dbReference>
<dbReference type="AlphaFoldDB" id="A0A5M3W571"/>
<name>A0A5M3W571_9ACTN</name>
<dbReference type="Pfam" id="PF18029">
    <property type="entry name" value="Glyoxalase_6"/>
    <property type="match status" value="1"/>
</dbReference>
<dbReference type="Pfam" id="PF00903">
    <property type="entry name" value="Glyoxalase"/>
    <property type="match status" value="1"/>
</dbReference>
<accession>A0A5M3W571</accession>
<dbReference type="Gene3D" id="3.10.180.10">
    <property type="entry name" value="2,3-Dihydroxybiphenyl 1,2-Dioxygenase, domain 1"/>
    <property type="match status" value="2"/>
</dbReference>
<protein>
    <submittedName>
        <fullName evidence="2">Hydroxylase</fullName>
    </submittedName>
</protein>
<dbReference type="PROSITE" id="PS51819">
    <property type="entry name" value="VOC"/>
    <property type="match status" value="2"/>
</dbReference>
<dbReference type="OrthoDB" id="9793039at2"/>
<sequence length="250" mass="27023">MAGKARYAAGKPCWVDLGTGDLAGAEEFYHGLFGWEFEPRGRTHSTALLRAQPVAGLGPAREAGWVTHMAVDDLDETVKQVVHAGGRLLAGPDQVFDEGREQGWGALLADPAGATFGAWEERDFPGAAMHHVPGTFCWHELAVRDAEAVAGFYRQVFGWQGRVSGDYTEFDLRRPRETVTGMVEMTDAWPAEIPPHWMVYFAVADCLAAADRVEDLGGVIEIPPFALPSGRATVAADPQGAVFSLIELTS</sequence>
<gene>
    <name evidence="2" type="ORF">Acor_37520</name>
</gene>
<feature type="domain" description="VOC" evidence="1">
    <location>
        <begin position="11"/>
        <end position="121"/>
    </location>
</feature>
<feature type="domain" description="VOC" evidence="1">
    <location>
        <begin position="135"/>
        <end position="248"/>
    </location>
</feature>
<keyword evidence="3" id="KW-1185">Reference proteome</keyword>
<dbReference type="PANTHER" id="PTHR33993">
    <property type="entry name" value="GLYOXALASE-RELATED"/>
    <property type="match status" value="1"/>
</dbReference>
<proteinExistence type="predicted"/>
<evidence type="ECO:0000313" key="2">
    <source>
        <dbReference type="EMBL" id="GES01688.1"/>
    </source>
</evidence>
<dbReference type="InterPro" id="IPR041581">
    <property type="entry name" value="Glyoxalase_6"/>
</dbReference>
<dbReference type="Proteomes" id="UP000334990">
    <property type="component" value="Unassembled WGS sequence"/>
</dbReference>
<dbReference type="InterPro" id="IPR037523">
    <property type="entry name" value="VOC_core"/>
</dbReference>